<dbReference type="EMBL" id="CAJPIN010024520">
    <property type="protein sequence ID" value="CAG2063132.1"/>
    <property type="molecule type" value="Genomic_DNA"/>
</dbReference>
<dbReference type="Gene3D" id="2.70.170.10">
    <property type="entry name" value="Neurotransmitter-gated ion-channel ligand-binding domain"/>
    <property type="match status" value="1"/>
</dbReference>
<organism evidence="1 2">
    <name type="scientific">Timema podura</name>
    <name type="common">Walking stick</name>
    <dbReference type="NCBI Taxonomy" id="61482"/>
    <lineage>
        <taxon>Eukaryota</taxon>
        <taxon>Metazoa</taxon>
        <taxon>Ecdysozoa</taxon>
        <taxon>Arthropoda</taxon>
        <taxon>Hexapoda</taxon>
        <taxon>Insecta</taxon>
        <taxon>Pterygota</taxon>
        <taxon>Neoptera</taxon>
        <taxon>Polyneoptera</taxon>
        <taxon>Phasmatodea</taxon>
        <taxon>Timematodea</taxon>
        <taxon>Timematoidea</taxon>
        <taxon>Timematidae</taxon>
        <taxon>Timema</taxon>
    </lineage>
</organism>
<name>A0ABN7P7V2_TIMPD</name>
<accession>A0ABN7P7V2</accession>
<dbReference type="InterPro" id="IPR036734">
    <property type="entry name" value="Neur_chan_lig-bd_sf"/>
</dbReference>
<keyword evidence="2" id="KW-1185">Reference proteome</keyword>
<comment type="caution">
    <text evidence="1">The sequence shown here is derived from an EMBL/GenBank/DDBJ whole genome shotgun (WGS) entry which is preliminary data.</text>
</comment>
<dbReference type="Proteomes" id="UP001153148">
    <property type="component" value="Unassembled WGS sequence"/>
</dbReference>
<protein>
    <submittedName>
        <fullName evidence="1">Uncharacterized protein</fullName>
    </submittedName>
</protein>
<reference evidence="1" key="1">
    <citation type="submission" date="2021-03" db="EMBL/GenBank/DDBJ databases">
        <authorList>
            <person name="Tran Van P."/>
        </authorList>
    </citation>
    <scope>NUCLEOTIDE SEQUENCE</scope>
</reference>
<sequence>MSLSKTWLLALTREDIEIAAARMPVMEVNMDLFITRSWQEERLILNKRLESNHKYLLDHNDAIKFWIPDIYITGMRYMSTKRGLLDLSYFMIRGDKSIYQVLRYCVSRVV</sequence>
<evidence type="ECO:0000313" key="1">
    <source>
        <dbReference type="EMBL" id="CAG2063132.1"/>
    </source>
</evidence>
<dbReference type="SUPFAM" id="SSF63712">
    <property type="entry name" value="Nicotinic receptor ligand binding domain-like"/>
    <property type="match status" value="1"/>
</dbReference>
<proteinExistence type="predicted"/>
<gene>
    <name evidence="1" type="ORF">TPAB3V08_LOCUS10080</name>
</gene>
<evidence type="ECO:0000313" key="2">
    <source>
        <dbReference type="Proteomes" id="UP001153148"/>
    </source>
</evidence>